<gene>
    <name evidence="7" type="ORF">NYR02_16600</name>
</gene>
<feature type="transmembrane region" description="Helical" evidence="5">
    <location>
        <begin position="422"/>
        <end position="441"/>
    </location>
</feature>
<dbReference type="Proteomes" id="UP001147830">
    <property type="component" value="Unassembled WGS sequence"/>
</dbReference>
<keyword evidence="1 5" id="KW-0812">Transmembrane</keyword>
<feature type="transmembrane region" description="Helical" evidence="5">
    <location>
        <begin position="289"/>
        <end position="310"/>
    </location>
</feature>
<dbReference type="Gene3D" id="1.20.1250.20">
    <property type="entry name" value="MFS general substrate transporter like domains"/>
    <property type="match status" value="1"/>
</dbReference>
<accession>A0A9X2WIX6</accession>
<dbReference type="EMBL" id="JAOANI010000028">
    <property type="protein sequence ID" value="MCT7360642.1"/>
    <property type="molecule type" value="Genomic_DNA"/>
</dbReference>
<evidence type="ECO:0000313" key="8">
    <source>
        <dbReference type="Proteomes" id="UP001147830"/>
    </source>
</evidence>
<keyword evidence="2 5" id="KW-1133">Transmembrane helix</keyword>
<keyword evidence="8" id="KW-1185">Reference proteome</keyword>
<feature type="transmembrane region" description="Helical" evidence="5">
    <location>
        <begin position="391"/>
        <end position="410"/>
    </location>
</feature>
<evidence type="ECO:0000256" key="2">
    <source>
        <dbReference type="ARBA" id="ARBA00022989"/>
    </source>
</evidence>
<evidence type="ECO:0000256" key="4">
    <source>
        <dbReference type="SAM" id="MobiDB-lite"/>
    </source>
</evidence>
<proteinExistence type="predicted"/>
<dbReference type="PANTHER" id="PTHR23523">
    <property type="match status" value="1"/>
</dbReference>
<dbReference type="AlphaFoldDB" id="A0A9X2WIX6"/>
<evidence type="ECO:0000313" key="7">
    <source>
        <dbReference type="EMBL" id="MCT7360642.1"/>
    </source>
</evidence>
<feature type="transmembrane region" description="Helical" evidence="5">
    <location>
        <begin position="69"/>
        <end position="90"/>
    </location>
</feature>
<feature type="transmembrane region" description="Helical" evidence="5">
    <location>
        <begin position="161"/>
        <end position="182"/>
    </location>
</feature>
<dbReference type="GO" id="GO:0022857">
    <property type="term" value="F:transmembrane transporter activity"/>
    <property type="evidence" value="ECO:0007669"/>
    <property type="project" value="InterPro"/>
</dbReference>
<evidence type="ECO:0000256" key="1">
    <source>
        <dbReference type="ARBA" id="ARBA00022692"/>
    </source>
</evidence>
<name>A0A9X2WIX6_9GAMM</name>
<feature type="transmembrane region" description="Helical" evidence="5">
    <location>
        <begin position="97"/>
        <end position="117"/>
    </location>
</feature>
<dbReference type="SUPFAM" id="SSF103473">
    <property type="entry name" value="MFS general substrate transporter"/>
    <property type="match status" value="1"/>
</dbReference>
<dbReference type="InterPro" id="IPR052524">
    <property type="entry name" value="MFS_Cyanate_Porter"/>
</dbReference>
<evidence type="ECO:0000259" key="6">
    <source>
        <dbReference type="PROSITE" id="PS50850"/>
    </source>
</evidence>
<dbReference type="PROSITE" id="PS50850">
    <property type="entry name" value="MFS"/>
    <property type="match status" value="1"/>
</dbReference>
<dbReference type="RefSeq" id="WP_260977471.1">
    <property type="nucleotide sequence ID" value="NZ_JAOANI010000028.1"/>
</dbReference>
<feature type="transmembrane region" description="Helical" evidence="5">
    <location>
        <begin position="254"/>
        <end position="277"/>
    </location>
</feature>
<feature type="transmembrane region" description="Helical" evidence="5">
    <location>
        <begin position="355"/>
        <end position="379"/>
    </location>
</feature>
<reference evidence="7" key="1">
    <citation type="journal article" date="2022" name="Front. Microbiol.">
        <title>Genome-based taxonomic rearrangement of Oceanobacter-related bacteria including the description of Thalassolituus hydrocarbonoclasticus sp. nov. and Thalassolituus pacificus sp. nov. and emended description of the genus Thalassolituus.</title>
        <authorList>
            <person name="Dong C."/>
            <person name="Wei L."/>
            <person name="Wang J."/>
            <person name="Lai Q."/>
            <person name="Huang Z."/>
            <person name="Shao Z."/>
        </authorList>
    </citation>
    <scope>NUCLEOTIDE SEQUENCE</scope>
    <source>
        <strain evidence="7">59MF3M-4</strain>
    </source>
</reference>
<protein>
    <submittedName>
        <fullName evidence="7">MFS transporter</fullName>
    </submittedName>
</protein>
<sequence>MSQTVTSPAQTVAVQAPAIPRILPPARQTSALSLIIICVLVGLNLRPALAAIGPVVTLLQQDTGLSFSGVAWLTLLPVLAMGIGCFVTLWLRRHISLAHLIQGALALLLLANLLRLIDASSLNAALLLLTSLLAGSGIAVIQATLPIVVKSLASDSARIMGFYVSAIMGGAALAAGLTPFLAQWLASWRAALAFWAVLAVVALVAWMRWTARTQIQPAATSAENQPAPEAEIPSEPLPEQTTAQSFSRYRLMSLVATFSMAAAGYVCVLAWLPPFLIDLGYSNTESGLMLGYLTAVEVIAGLLFPALAAGSPDRRRVLFSVLILSIGGFIWLAYFPLTGAVPLPSAVFTLASMPIVLIPLTLLGLGIGGQFPMIMIVTMDHHPDAQQAGSLIGKVQGYGYSLAAITPLIMGSVRDQLGNFSAAWLALAIIYAAALLLCSRYNPVRYPQLLKARQ</sequence>
<evidence type="ECO:0000256" key="5">
    <source>
        <dbReference type="SAM" id="Phobius"/>
    </source>
</evidence>
<dbReference type="InterPro" id="IPR020846">
    <property type="entry name" value="MFS_dom"/>
</dbReference>
<reference evidence="7" key="2">
    <citation type="submission" date="2022-08" db="EMBL/GenBank/DDBJ databases">
        <authorList>
            <person name="Dong C."/>
        </authorList>
    </citation>
    <scope>NUCLEOTIDE SEQUENCE</scope>
    <source>
        <strain evidence="7">59MF3M-4</strain>
    </source>
</reference>
<feature type="transmembrane region" description="Helical" evidence="5">
    <location>
        <begin position="188"/>
        <end position="207"/>
    </location>
</feature>
<feature type="transmembrane region" description="Helical" evidence="5">
    <location>
        <begin position="31"/>
        <end position="49"/>
    </location>
</feature>
<keyword evidence="3 5" id="KW-0472">Membrane</keyword>
<feature type="transmembrane region" description="Helical" evidence="5">
    <location>
        <begin position="123"/>
        <end position="149"/>
    </location>
</feature>
<organism evidence="7 8">
    <name type="scientific">Thalassolituus pacificus</name>
    <dbReference type="NCBI Taxonomy" id="2975440"/>
    <lineage>
        <taxon>Bacteria</taxon>
        <taxon>Pseudomonadati</taxon>
        <taxon>Pseudomonadota</taxon>
        <taxon>Gammaproteobacteria</taxon>
        <taxon>Oceanospirillales</taxon>
        <taxon>Oceanospirillaceae</taxon>
        <taxon>Thalassolituus</taxon>
    </lineage>
</organism>
<feature type="region of interest" description="Disordered" evidence="4">
    <location>
        <begin position="218"/>
        <end position="239"/>
    </location>
</feature>
<dbReference type="InterPro" id="IPR011701">
    <property type="entry name" value="MFS"/>
</dbReference>
<feature type="transmembrane region" description="Helical" evidence="5">
    <location>
        <begin position="317"/>
        <end position="335"/>
    </location>
</feature>
<feature type="domain" description="Major facilitator superfamily (MFS) profile" evidence="6">
    <location>
        <begin position="30"/>
        <end position="446"/>
    </location>
</feature>
<dbReference type="InterPro" id="IPR036259">
    <property type="entry name" value="MFS_trans_sf"/>
</dbReference>
<dbReference type="PANTHER" id="PTHR23523:SF1">
    <property type="entry name" value="CYANATE TRANSPORT PROTEIN CYNX"/>
    <property type="match status" value="1"/>
</dbReference>
<evidence type="ECO:0000256" key="3">
    <source>
        <dbReference type="ARBA" id="ARBA00023136"/>
    </source>
</evidence>
<comment type="caution">
    <text evidence="7">The sequence shown here is derived from an EMBL/GenBank/DDBJ whole genome shotgun (WGS) entry which is preliminary data.</text>
</comment>
<dbReference type="Pfam" id="PF07690">
    <property type="entry name" value="MFS_1"/>
    <property type="match status" value="1"/>
</dbReference>